<dbReference type="EMBL" id="LLXL01000413">
    <property type="protein sequence ID" value="PKK72803.1"/>
    <property type="molecule type" value="Genomic_DNA"/>
</dbReference>
<sequence length="126" mass="13782">MALVVIIGWVSSTRENNGLVKHIIKLTSGGENLLGTNCSMYVIRSSSTPYLRSTSLKSFLVLYEENGRSLFSLQSLANFASLFAGPPGILYLSSSSWAKSRKFWPLTSCVSKISGVFPGFSYTRSL</sequence>
<organism evidence="1 2">
    <name type="scientific">Rhizophagus irregularis</name>
    <dbReference type="NCBI Taxonomy" id="588596"/>
    <lineage>
        <taxon>Eukaryota</taxon>
        <taxon>Fungi</taxon>
        <taxon>Fungi incertae sedis</taxon>
        <taxon>Mucoromycota</taxon>
        <taxon>Glomeromycotina</taxon>
        <taxon>Glomeromycetes</taxon>
        <taxon>Glomerales</taxon>
        <taxon>Glomeraceae</taxon>
        <taxon>Rhizophagus</taxon>
    </lineage>
</organism>
<accession>A0A2N1NFZ1</accession>
<dbReference type="Proteomes" id="UP000233469">
    <property type="component" value="Unassembled WGS sequence"/>
</dbReference>
<name>A0A2N1NFZ1_9GLOM</name>
<gene>
    <name evidence="1" type="ORF">RhiirC2_368219</name>
</gene>
<protein>
    <submittedName>
        <fullName evidence="1">Uncharacterized protein</fullName>
    </submittedName>
</protein>
<reference evidence="1 2" key="2">
    <citation type="submission" date="2017-10" db="EMBL/GenBank/DDBJ databases">
        <title>Extensive intraspecific genome diversity in a model arbuscular mycorrhizal fungus.</title>
        <authorList>
            <person name="Chen E.C.H."/>
            <person name="Morin E."/>
            <person name="Baudet D."/>
            <person name="Noel J."/>
            <person name="Ndikumana S."/>
            <person name="Charron P."/>
            <person name="St-Onge C."/>
            <person name="Giorgi J."/>
            <person name="Grigoriev I.V."/>
            <person name="Roux C."/>
            <person name="Martin F.M."/>
            <person name="Corradi N."/>
        </authorList>
    </citation>
    <scope>NUCLEOTIDE SEQUENCE [LARGE SCALE GENOMIC DNA]</scope>
    <source>
        <strain evidence="1 2">C2</strain>
    </source>
</reference>
<reference evidence="1 2" key="1">
    <citation type="submission" date="2016-04" db="EMBL/GenBank/DDBJ databases">
        <title>Genome analyses suggest a sexual origin of heterokaryosis in a supposedly ancient asexual fungus.</title>
        <authorList>
            <person name="Ropars J."/>
            <person name="Sedzielewska K."/>
            <person name="Noel J."/>
            <person name="Charron P."/>
            <person name="Farinelli L."/>
            <person name="Marton T."/>
            <person name="Kruger M."/>
            <person name="Pelin A."/>
            <person name="Brachmann A."/>
            <person name="Corradi N."/>
        </authorList>
    </citation>
    <scope>NUCLEOTIDE SEQUENCE [LARGE SCALE GENOMIC DNA]</scope>
    <source>
        <strain evidence="1 2">C2</strain>
    </source>
</reference>
<comment type="caution">
    <text evidence="1">The sequence shown here is derived from an EMBL/GenBank/DDBJ whole genome shotgun (WGS) entry which is preliminary data.</text>
</comment>
<dbReference type="AlphaFoldDB" id="A0A2N1NFZ1"/>
<evidence type="ECO:0000313" key="2">
    <source>
        <dbReference type="Proteomes" id="UP000233469"/>
    </source>
</evidence>
<evidence type="ECO:0000313" key="1">
    <source>
        <dbReference type="EMBL" id="PKK72803.1"/>
    </source>
</evidence>
<proteinExistence type="predicted"/>